<dbReference type="HOGENOM" id="CLU_1315415_0_0_1"/>
<dbReference type="AlphaFoldDB" id="M7T8J4"/>
<dbReference type="OrthoDB" id="3638023at2759"/>
<dbReference type="KEGG" id="ela:UCREL1_6906"/>
<evidence type="ECO:0000313" key="2">
    <source>
        <dbReference type="Proteomes" id="UP000012174"/>
    </source>
</evidence>
<reference evidence="2" key="1">
    <citation type="journal article" date="2013" name="Genome Announc.">
        <title>Draft genome sequence of the grapevine dieback fungus Eutypa lata UCR-EL1.</title>
        <authorList>
            <person name="Blanco-Ulate B."/>
            <person name="Rolshausen P.E."/>
            <person name="Cantu D."/>
        </authorList>
    </citation>
    <scope>NUCLEOTIDE SEQUENCE [LARGE SCALE GENOMIC DNA]</scope>
    <source>
        <strain evidence="2">UCR-EL1</strain>
    </source>
</reference>
<dbReference type="EMBL" id="KB706704">
    <property type="protein sequence ID" value="EMR66116.1"/>
    <property type="molecule type" value="Genomic_DNA"/>
</dbReference>
<keyword evidence="2" id="KW-1185">Reference proteome</keyword>
<gene>
    <name evidence="1" type="ORF">UCREL1_6906</name>
</gene>
<dbReference type="Proteomes" id="UP000012174">
    <property type="component" value="Unassembled WGS sequence"/>
</dbReference>
<organism evidence="1 2">
    <name type="scientific">Eutypa lata (strain UCR-EL1)</name>
    <name type="common">Grapevine dieback disease fungus</name>
    <name type="synonym">Eutypa armeniacae</name>
    <dbReference type="NCBI Taxonomy" id="1287681"/>
    <lineage>
        <taxon>Eukaryota</taxon>
        <taxon>Fungi</taxon>
        <taxon>Dikarya</taxon>
        <taxon>Ascomycota</taxon>
        <taxon>Pezizomycotina</taxon>
        <taxon>Sordariomycetes</taxon>
        <taxon>Xylariomycetidae</taxon>
        <taxon>Xylariales</taxon>
        <taxon>Diatrypaceae</taxon>
        <taxon>Eutypa</taxon>
    </lineage>
</organism>
<protein>
    <submittedName>
        <fullName evidence="1">Uncharacterized protein</fullName>
    </submittedName>
</protein>
<proteinExistence type="predicted"/>
<evidence type="ECO:0000313" key="1">
    <source>
        <dbReference type="EMBL" id="EMR66116.1"/>
    </source>
</evidence>
<name>M7T8J4_EUTLA</name>
<sequence>MNVLLTCWTNTIRRRAPTTPRTGDHGNFTTYAPEAVIKAFHPKTAAFTVIKDQLREAIGQLGTPRELHTAQGQLQCQPAHDVGDEKWYATRDDMVQAVGEFCDSTAAAGVNPGYLESMHNGQIVSAGWNDDASDCPEIDVTADSFPATCKERLMVPVDECDLVKAHELWKQGGGFYRDCITWYIGNQPQWRDTSAPDLGPICTFEKYKS</sequence>
<accession>M7T8J4</accession>